<accession>K7YLG0</accession>
<dbReference type="EMBL" id="CP003539">
    <property type="protein sequence ID" value="AFX98327.1"/>
    <property type="molecule type" value="Genomic_DNA"/>
</dbReference>
<keyword evidence="2" id="KW-1185">Reference proteome</keyword>
<reference evidence="1 2" key="1">
    <citation type="journal article" date="2012" name="Proc. Natl. Acad. Sci. U.S.A.">
        <title>Genome streamlining and chemical defense in a coral reef symbiosis.</title>
        <authorList>
            <person name="Kwan J.C."/>
            <person name="Donia M.S."/>
            <person name="Han A.W."/>
            <person name="Hirose E."/>
            <person name="Haygood M.G."/>
            <person name="Schmidt E.W."/>
        </authorList>
    </citation>
    <scope>NUCLEOTIDE SEQUENCE [LARGE SCALE GENOMIC DNA]</scope>
    <source>
        <strain evidence="1 2">L2</strain>
    </source>
</reference>
<dbReference type="AlphaFoldDB" id="K7YLG0"/>
<gene>
    <name evidence="1" type="ORF">A1OE_116</name>
</gene>
<protein>
    <submittedName>
        <fullName evidence="1">Uncharacterized protein</fullName>
    </submittedName>
</protein>
<sequence length="70" mass="8603">MFFQKLTILPIILSIHIYNKCIKLQLFIKIIYSIIFYNLNIKKKIIYLLNNYILFYKIYNLNHSLDNILF</sequence>
<evidence type="ECO:0000313" key="1">
    <source>
        <dbReference type="EMBL" id="AFX98327.1"/>
    </source>
</evidence>
<dbReference type="Proteomes" id="UP000010077">
    <property type="component" value="Chromosome"/>
</dbReference>
<evidence type="ECO:0000313" key="2">
    <source>
        <dbReference type="Proteomes" id="UP000010077"/>
    </source>
</evidence>
<organism evidence="1 2">
    <name type="scientific">Candidatus Endolissoclinum faulkneri L2</name>
    <dbReference type="NCBI Taxonomy" id="1193729"/>
    <lineage>
        <taxon>Bacteria</taxon>
        <taxon>Pseudomonadati</taxon>
        <taxon>Pseudomonadota</taxon>
        <taxon>Alphaproteobacteria</taxon>
        <taxon>Rhodospirillales</taxon>
        <taxon>Rhodospirillaceae</taxon>
        <taxon>Candidatus Endolissoclinum</taxon>
    </lineage>
</organism>
<name>K7YLG0_9PROT</name>
<dbReference type="KEGG" id="thal:A1OE_116"/>
<proteinExistence type="predicted"/>
<dbReference type="HOGENOM" id="CLU_2750209_0_0_5"/>